<feature type="transmembrane region" description="Helical" evidence="1">
    <location>
        <begin position="12"/>
        <end position="29"/>
    </location>
</feature>
<proteinExistence type="predicted"/>
<protein>
    <submittedName>
        <fullName evidence="2">Uncharacterized protein</fullName>
    </submittedName>
</protein>
<keyword evidence="1" id="KW-0812">Transmembrane</keyword>
<evidence type="ECO:0000313" key="2">
    <source>
        <dbReference type="EMBL" id="KKN85540.1"/>
    </source>
</evidence>
<gene>
    <name evidence="2" type="ORF">LCGC14_0278630</name>
</gene>
<sequence length="89" mass="9868">MKLAITLTWSKLIASVIFLAGLFISIYLLKKDQDLAVEVFFKSTTISAGLLGWRQAANVVKSAIPAKIINRLNEDRLSDEYPEVPVTDS</sequence>
<organism evidence="2">
    <name type="scientific">marine sediment metagenome</name>
    <dbReference type="NCBI Taxonomy" id="412755"/>
    <lineage>
        <taxon>unclassified sequences</taxon>
        <taxon>metagenomes</taxon>
        <taxon>ecological metagenomes</taxon>
    </lineage>
</organism>
<dbReference type="AlphaFoldDB" id="A0A0F9TWX8"/>
<evidence type="ECO:0000256" key="1">
    <source>
        <dbReference type="SAM" id="Phobius"/>
    </source>
</evidence>
<keyword evidence="1" id="KW-0472">Membrane</keyword>
<accession>A0A0F9TWX8</accession>
<name>A0A0F9TWX8_9ZZZZ</name>
<keyword evidence="1" id="KW-1133">Transmembrane helix</keyword>
<dbReference type="EMBL" id="LAZR01000158">
    <property type="protein sequence ID" value="KKN85540.1"/>
    <property type="molecule type" value="Genomic_DNA"/>
</dbReference>
<reference evidence="2" key="1">
    <citation type="journal article" date="2015" name="Nature">
        <title>Complex archaea that bridge the gap between prokaryotes and eukaryotes.</title>
        <authorList>
            <person name="Spang A."/>
            <person name="Saw J.H."/>
            <person name="Jorgensen S.L."/>
            <person name="Zaremba-Niedzwiedzka K."/>
            <person name="Martijn J."/>
            <person name="Lind A.E."/>
            <person name="van Eijk R."/>
            <person name="Schleper C."/>
            <person name="Guy L."/>
            <person name="Ettema T.J."/>
        </authorList>
    </citation>
    <scope>NUCLEOTIDE SEQUENCE</scope>
</reference>
<comment type="caution">
    <text evidence="2">The sequence shown here is derived from an EMBL/GenBank/DDBJ whole genome shotgun (WGS) entry which is preliminary data.</text>
</comment>